<dbReference type="EMBL" id="CP011110">
    <property type="protein sequence ID" value="AKA25123.1"/>
    <property type="molecule type" value="Genomic_DNA"/>
</dbReference>
<keyword evidence="1" id="KW-0732">Signal</keyword>
<dbReference type="PANTHER" id="PTHR43123:SF1">
    <property type="entry name" value="POLYSACCHARIDE DEACETYLASE-RELATED"/>
    <property type="match status" value="1"/>
</dbReference>
<feature type="domain" description="NodB homology" evidence="2">
    <location>
        <begin position="70"/>
        <end position="287"/>
    </location>
</feature>
<name>A0A0D5Y1C4_9PSED</name>
<protein>
    <submittedName>
        <fullName evidence="3">Polysaccharide deacetylase</fullName>
    </submittedName>
</protein>
<organism evidence="3 4">
    <name type="scientific">Pseudomonas chlororaphis</name>
    <dbReference type="NCBI Taxonomy" id="587753"/>
    <lineage>
        <taxon>Bacteria</taxon>
        <taxon>Pseudomonadati</taxon>
        <taxon>Pseudomonadota</taxon>
        <taxon>Gammaproteobacteria</taxon>
        <taxon>Pseudomonadales</taxon>
        <taxon>Pseudomonadaceae</taxon>
        <taxon>Pseudomonas</taxon>
    </lineage>
</organism>
<dbReference type="InterPro" id="IPR011330">
    <property type="entry name" value="Glyco_hydro/deAcase_b/a-brl"/>
</dbReference>
<dbReference type="AlphaFoldDB" id="A0A0D5Y1C4"/>
<dbReference type="KEGG" id="pcz:PCL1606_36720"/>
<dbReference type="SUPFAM" id="SSF88713">
    <property type="entry name" value="Glycoside hydrolase/deacetylase"/>
    <property type="match status" value="1"/>
</dbReference>
<accession>A0A0D5Y1C4</accession>
<evidence type="ECO:0000256" key="1">
    <source>
        <dbReference type="SAM" id="SignalP"/>
    </source>
</evidence>
<evidence type="ECO:0000259" key="2">
    <source>
        <dbReference type="PROSITE" id="PS51677"/>
    </source>
</evidence>
<dbReference type="PATRIC" id="fig|587753.10.peg.3661"/>
<dbReference type="GO" id="GO:0005975">
    <property type="term" value="P:carbohydrate metabolic process"/>
    <property type="evidence" value="ECO:0007669"/>
    <property type="project" value="InterPro"/>
</dbReference>
<dbReference type="Gene3D" id="3.20.20.370">
    <property type="entry name" value="Glycoside hydrolase/deacetylase"/>
    <property type="match status" value="1"/>
</dbReference>
<dbReference type="Proteomes" id="UP000032748">
    <property type="component" value="Chromosome"/>
</dbReference>
<dbReference type="PANTHER" id="PTHR43123">
    <property type="entry name" value="POLYSACCHARIDE DEACETYLASE-RELATED"/>
    <property type="match status" value="1"/>
</dbReference>
<gene>
    <name evidence="3" type="ORF">PCL1606_36720</name>
</gene>
<dbReference type="PROSITE" id="PS51677">
    <property type="entry name" value="NODB"/>
    <property type="match status" value="1"/>
</dbReference>
<evidence type="ECO:0000313" key="4">
    <source>
        <dbReference type="Proteomes" id="UP000032748"/>
    </source>
</evidence>
<reference evidence="3 4" key="1">
    <citation type="journal article" date="2015" name="Mol. Plant Microbe Interact.">
        <title>Comparative Genomic Analysis of Pseudomonas chlororaphis PCL1606 Reveals New Insight into Antifungal Compounds Involved in Biocontrol.</title>
        <authorList>
            <person name="Calderon C.E."/>
            <person name="Ramos C."/>
            <person name="de Vicente A."/>
            <person name="Cazorla F.M."/>
        </authorList>
    </citation>
    <scope>NUCLEOTIDE SEQUENCE [LARGE SCALE GENOMIC DNA]</scope>
    <source>
        <strain evidence="3 4">PCL1606</strain>
    </source>
</reference>
<proteinExistence type="predicted"/>
<dbReference type="GO" id="GO:0016810">
    <property type="term" value="F:hydrolase activity, acting on carbon-nitrogen (but not peptide) bonds"/>
    <property type="evidence" value="ECO:0007669"/>
    <property type="project" value="InterPro"/>
</dbReference>
<evidence type="ECO:0000313" key="3">
    <source>
        <dbReference type="EMBL" id="AKA25123.1"/>
    </source>
</evidence>
<dbReference type="InterPro" id="IPR002509">
    <property type="entry name" value="NODB_dom"/>
</dbReference>
<feature type="signal peptide" evidence="1">
    <location>
        <begin position="1"/>
        <end position="26"/>
    </location>
</feature>
<sequence>MTRTLTPRWLQRLLALSLLAPALAFAQERPWPDGAQLVLSFSMQFETGGQPEGAESPFSASPLPKGYPDLPANTWFDYGHKEGLWRLLDLWDRTGIKVTSHVVGEAALKHPELVKAIAQRGHEVAAHGMRWADSYNLSYAQEKQFIGDGVDAVQKLTGQRSVGYNANWLRRSRNTLKVLQDLNFTYHIDDVSRDEPFVTLVRGKKFAVVPYTLRNNDIVLIEGRHFSAEQFYQQLVLEFDRLYAEGASRRRMMSVSLHDRIGGTPAMVEAVERFIRYAQSHPKVSFMRKDRIAQIVLTEKHPLIDNSEAAYND</sequence>
<dbReference type="OrthoDB" id="9787041at2"/>
<feature type="chain" id="PRO_5002299545" evidence="1">
    <location>
        <begin position="27"/>
        <end position="313"/>
    </location>
</feature>
<dbReference type="Pfam" id="PF01522">
    <property type="entry name" value="Polysacc_deac_1"/>
    <property type="match status" value="1"/>
</dbReference>
<dbReference type="RefSeq" id="WP_045883952.1">
    <property type="nucleotide sequence ID" value="NZ_CP011110.1"/>
</dbReference>